<sequence>MLSPETLLLFITSSTLLALAPGPDNLFVLAQSMTNGARSGLLITLGLCTGLLVHTSAVAFTILKFLGAAYLLYLAWQLLRPHHSDTPKNGAKPLGPAQLYRRGIIMNITNPKVSIFFMAFLPQFTDPTLGNVTLQLLLLGALFILSALVVFGAISLLSGSIGKRLRQTPRVETLLNRMAGTVFAALAVKLLVSER</sequence>
<keyword evidence="8" id="KW-1185">Reference proteome</keyword>
<feature type="transmembrane region" description="Helical" evidence="6">
    <location>
        <begin position="40"/>
        <end position="73"/>
    </location>
</feature>
<dbReference type="GO" id="GO:0005886">
    <property type="term" value="C:plasma membrane"/>
    <property type="evidence" value="ECO:0007669"/>
    <property type="project" value="UniProtKB-SubCell"/>
</dbReference>
<comment type="subcellular location">
    <subcellularLocation>
        <location evidence="1">Cell membrane</location>
        <topology evidence="1">Multi-pass membrane protein</topology>
    </subcellularLocation>
</comment>
<evidence type="ECO:0000313" key="8">
    <source>
        <dbReference type="Proteomes" id="UP000190896"/>
    </source>
</evidence>
<dbReference type="AlphaFoldDB" id="A0A1T2KR88"/>
<dbReference type="InterPro" id="IPR001123">
    <property type="entry name" value="LeuE-type"/>
</dbReference>
<feature type="transmembrane region" description="Helical" evidence="6">
    <location>
        <begin position="136"/>
        <end position="162"/>
    </location>
</feature>
<dbReference type="GO" id="GO:0015171">
    <property type="term" value="F:amino acid transmembrane transporter activity"/>
    <property type="evidence" value="ECO:0007669"/>
    <property type="project" value="TreeGrafter"/>
</dbReference>
<proteinExistence type="predicted"/>
<dbReference type="OrthoDB" id="9804822at2"/>
<dbReference type="RefSeq" id="WP_078488147.1">
    <property type="nucleotide sequence ID" value="NZ_MPRJ01000095.1"/>
</dbReference>
<feature type="transmembrane region" description="Helical" evidence="6">
    <location>
        <begin position="104"/>
        <end position="124"/>
    </location>
</feature>
<dbReference type="EMBL" id="MPRJ01000095">
    <property type="protein sequence ID" value="OOZ35379.1"/>
    <property type="molecule type" value="Genomic_DNA"/>
</dbReference>
<protein>
    <submittedName>
        <fullName evidence="7">Threonine transporter RhtB</fullName>
    </submittedName>
</protein>
<organism evidence="7 8">
    <name type="scientific">Solemya velesiana gill symbiont</name>
    <dbReference type="NCBI Taxonomy" id="1918948"/>
    <lineage>
        <taxon>Bacteria</taxon>
        <taxon>Pseudomonadati</taxon>
        <taxon>Pseudomonadota</taxon>
        <taxon>Gammaproteobacteria</taxon>
        <taxon>sulfur-oxidizing symbionts</taxon>
    </lineage>
</organism>
<dbReference type="Proteomes" id="UP000190896">
    <property type="component" value="Unassembled WGS sequence"/>
</dbReference>
<keyword evidence="3 6" id="KW-0812">Transmembrane</keyword>
<reference evidence="7 8" key="1">
    <citation type="submission" date="2016-11" db="EMBL/GenBank/DDBJ databases">
        <title>Mixed transmission modes and dynamic genome evolution in an obligate animal-bacterial symbiosis.</title>
        <authorList>
            <person name="Russell S.L."/>
            <person name="Corbett-Detig R.B."/>
            <person name="Cavanaugh C.M."/>
        </authorList>
    </citation>
    <scope>NUCLEOTIDE SEQUENCE [LARGE SCALE GENOMIC DNA]</scope>
    <source>
        <strain evidence="7">Se-Cadez</strain>
    </source>
</reference>
<dbReference type="PANTHER" id="PTHR30086:SF20">
    <property type="entry name" value="ARGININE EXPORTER PROTEIN ARGO-RELATED"/>
    <property type="match status" value="1"/>
</dbReference>
<keyword evidence="4 6" id="KW-1133">Transmembrane helix</keyword>
<evidence type="ECO:0000256" key="5">
    <source>
        <dbReference type="ARBA" id="ARBA00023136"/>
    </source>
</evidence>
<evidence type="ECO:0000256" key="6">
    <source>
        <dbReference type="SAM" id="Phobius"/>
    </source>
</evidence>
<dbReference type="Pfam" id="PF01810">
    <property type="entry name" value="LysE"/>
    <property type="match status" value="1"/>
</dbReference>
<keyword evidence="2" id="KW-1003">Cell membrane</keyword>
<gene>
    <name evidence="7" type="ORF">BOW51_11480</name>
</gene>
<evidence type="ECO:0000313" key="7">
    <source>
        <dbReference type="EMBL" id="OOZ35379.1"/>
    </source>
</evidence>
<evidence type="ECO:0000256" key="2">
    <source>
        <dbReference type="ARBA" id="ARBA00022475"/>
    </source>
</evidence>
<dbReference type="PIRSF" id="PIRSF006324">
    <property type="entry name" value="LeuE"/>
    <property type="match status" value="1"/>
</dbReference>
<accession>A0A1T2KR88</accession>
<evidence type="ECO:0000256" key="1">
    <source>
        <dbReference type="ARBA" id="ARBA00004651"/>
    </source>
</evidence>
<keyword evidence="5 6" id="KW-0472">Membrane</keyword>
<evidence type="ECO:0000256" key="4">
    <source>
        <dbReference type="ARBA" id="ARBA00022989"/>
    </source>
</evidence>
<comment type="caution">
    <text evidence="7">The sequence shown here is derived from an EMBL/GenBank/DDBJ whole genome shotgun (WGS) entry which is preliminary data.</text>
</comment>
<dbReference type="PANTHER" id="PTHR30086">
    <property type="entry name" value="ARGININE EXPORTER PROTEIN ARGO"/>
    <property type="match status" value="1"/>
</dbReference>
<name>A0A1T2KR88_9GAMM</name>
<evidence type="ECO:0000256" key="3">
    <source>
        <dbReference type="ARBA" id="ARBA00022692"/>
    </source>
</evidence>